<organism evidence="2 3">
    <name type="scientific">Penicillium argentinense</name>
    <dbReference type="NCBI Taxonomy" id="1131581"/>
    <lineage>
        <taxon>Eukaryota</taxon>
        <taxon>Fungi</taxon>
        <taxon>Dikarya</taxon>
        <taxon>Ascomycota</taxon>
        <taxon>Pezizomycotina</taxon>
        <taxon>Eurotiomycetes</taxon>
        <taxon>Eurotiomycetidae</taxon>
        <taxon>Eurotiales</taxon>
        <taxon>Aspergillaceae</taxon>
        <taxon>Penicillium</taxon>
    </lineage>
</organism>
<dbReference type="GeneID" id="81362345"/>
<protein>
    <submittedName>
        <fullName evidence="2">Uncharacterized protein</fullName>
    </submittedName>
</protein>
<sequence>MAYSSAWEDFEGLACGLGRARIPVARPGSSPIGLLAFSALADHSACARRAQRGSPPTASSGVASTTGIQRVPEYLPSSSGTHAAGSFRADGPQRVPDSFLRTLPDPPKCQPPMRIARAVEEGGTVGLRVGVAAAASDRSYEPHGCDPRIPRALIHQIRHQYEDDESHDGLANHVSSLRVLRLGTCFPLPKPVSLLLCCLQEDRFLQK</sequence>
<dbReference type="EMBL" id="JAPQKI010000010">
    <property type="protein sequence ID" value="KAJ5086104.1"/>
    <property type="molecule type" value="Genomic_DNA"/>
</dbReference>
<keyword evidence="3" id="KW-1185">Reference proteome</keyword>
<evidence type="ECO:0000313" key="3">
    <source>
        <dbReference type="Proteomes" id="UP001149074"/>
    </source>
</evidence>
<dbReference type="RefSeq" id="XP_056470782.1">
    <property type="nucleotide sequence ID" value="XM_056623366.1"/>
</dbReference>
<gene>
    <name evidence="2" type="ORF">N7532_010875</name>
</gene>
<proteinExistence type="predicted"/>
<evidence type="ECO:0000313" key="2">
    <source>
        <dbReference type="EMBL" id="KAJ5086104.1"/>
    </source>
</evidence>
<reference evidence="2" key="1">
    <citation type="submission" date="2022-11" db="EMBL/GenBank/DDBJ databases">
        <authorList>
            <person name="Petersen C."/>
        </authorList>
    </citation>
    <scope>NUCLEOTIDE SEQUENCE</scope>
    <source>
        <strain evidence="2">IBT 30761</strain>
    </source>
</reference>
<evidence type="ECO:0000256" key="1">
    <source>
        <dbReference type="SAM" id="MobiDB-lite"/>
    </source>
</evidence>
<reference evidence="2" key="2">
    <citation type="journal article" date="2023" name="IMA Fungus">
        <title>Comparative genomic study of the Penicillium genus elucidates a diverse pangenome and 15 lateral gene transfer events.</title>
        <authorList>
            <person name="Petersen C."/>
            <person name="Sorensen T."/>
            <person name="Nielsen M.R."/>
            <person name="Sondergaard T.E."/>
            <person name="Sorensen J.L."/>
            <person name="Fitzpatrick D.A."/>
            <person name="Frisvad J.C."/>
            <person name="Nielsen K.L."/>
        </authorList>
    </citation>
    <scope>NUCLEOTIDE SEQUENCE</scope>
    <source>
        <strain evidence="2">IBT 30761</strain>
    </source>
</reference>
<dbReference type="Proteomes" id="UP001149074">
    <property type="component" value="Unassembled WGS sequence"/>
</dbReference>
<comment type="caution">
    <text evidence="2">The sequence shown here is derived from an EMBL/GenBank/DDBJ whole genome shotgun (WGS) entry which is preliminary data.</text>
</comment>
<feature type="region of interest" description="Disordered" evidence="1">
    <location>
        <begin position="72"/>
        <end position="97"/>
    </location>
</feature>
<dbReference type="AlphaFoldDB" id="A0A9W9EQL7"/>
<name>A0A9W9EQL7_9EURO</name>
<accession>A0A9W9EQL7</accession>